<gene>
    <name evidence="1" type="ORF">GUJ93_ZPchr0001g32395</name>
</gene>
<evidence type="ECO:0000313" key="1">
    <source>
        <dbReference type="EMBL" id="KAG8052040.1"/>
    </source>
</evidence>
<reference evidence="1" key="1">
    <citation type="journal article" date="2021" name="bioRxiv">
        <title>Whole Genome Assembly and Annotation of Northern Wild Rice, Zizania palustris L., Supports a Whole Genome Duplication in the Zizania Genus.</title>
        <authorList>
            <person name="Haas M."/>
            <person name="Kono T."/>
            <person name="Macchietto M."/>
            <person name="Millas R."/>
            <person name="McGilp L."/>
            <person name="Shao M."/>
            <person name="Duquette J."/>
            <person name="Hirsch C.N."/>
            <person name="Kimball J."/>
        </authorList>
    </citation>
    <scope>NUCLEOTIDE SEQUENCE</scope>
    <source>
        <tissue evidence="1">Fresh leaf tissue</tissue>
    </source>
</reference>
<protein>
    <submittedName>
        <fullName evidence="1">Uncharacterized protein</fullName>
    </submittedName>
</protein>
<comment type="caution">
    <text evidence="1">The sequence shown here is derived from an EMBL/GenBank/DDBJ whole genome shotgun (WGS) entry which is preliminary data.</text>
</comment>
<dbReference type="EMBL" id="JAAALK010000288">
    <property type="protein sequence ID" value="KAG8052040.1"/>
    <property type="molecule type" value="Genomic_DNA"/>
</dbReference>
<evidence type="ECO:0000313" key="2">
    <source>
        <dbReference type="Proteomes" id="UP000729402"/>
    </source>
</evidence>
<keyword evidence="2" id="KW-1185">Reference proteome</keyword>
<proteinExistence type="predicted"/>
<accession>A0A8J5R624</accession>
<organism evidence="1 2">
    <name type="scientific">Zizania palustris</name>
    <name type="common">Northern wild rice</name>
    <dbReference type="NCBI Taxonomy" id="103762"/>
    <lineage>
        <taxon>Eukaryota</taxon>
        <taxon>Viridiplantae</taxon>
        <taxon>Streptophyta</taxon>
        <taxon>Embryophyta</taxon>
        <taxon>Tracheophyta</taxon>
        <taxon>Spermatophyta</taxon>
        <taxon>Magnoliopsida</taxon>
        <taxon>Liliopsida</taxon>
        <taxon>Poales</taxon>
        <taxon>Poaceae</taxon>
        <taxon>BOP clade</taxon>
        <taxon>Oryzoideae</taxon>
        <taxon>Oryzeae</taxon>
        <taxon>Zizaniinae</taxon>
        <taxon>Zizania</taxon>
    </lineage>
</organism>
<dbReference type="AlphaFoldDB" id="A0A8J5R624"/>
<name>A0A8J5R624_ZIZPA</name>
<sequence>MKSPEKAISSMRQLRSFFIGESSSAPSSEAFASSGLQLGLEDHVGVHGGKVDSDLVDDVGLPSLVRPFGSTSMDIGVVNGGAR</sequence>
<dbReference type="Proteomes" id="UP000729402">
    <property type="component" value="Unassembled WGS sequence"/>
</dbReference>
<reference evidence="1" key="2">
    <citation type="submission" date="2021-02" db="EMBL/GenBank/DDBJ databases">
        <authorList>
            <person name="Kimball J.A."/>
            <person name="Haas M.W."/>
            <person name="Macchietto M."/>
            <person name="Kono T."/>
            <person name="Duquette J."/>
            <person name="Shao M."/>
        </authorList>
    </citation>
    <scope>NUCLEOTIDE SEQUENCE</scope>
    <source>
        <tissue evidence="1">Fresh leaf tissue</tissue>
    </source>
</reference>